<dbReference type="SUPFAM" id="SSF56317">
    <property type="entry name" value="Carbon-nitrogen hydrolase"/>
    <property type="match status" value="1"/>
</dbReference>
<gene>
    <name evidence="1" type="ORF">S01H4_57371</name>
</gene>
<reference evidence="1" key="1">
    <citation type="journal article" date="2014" name="Front. Microbiol.">
        <title>High frequency of phylogenetically diverse reductive dehalogenase-homologous genes in deep subseafloor sedimentary metagenomes.</title>
        <authorList>
            <person name="Kawai M."/>
            <person name="Futagami T."/>
            <person name="Toyoda A."/>
            <person name="Takaki Y."/>
            <person name="Nishi S."/>
            <person name="Hori S."/>
            <person name="Arai W."/>
            <person name="Tsubouchi T."/>
            <person name="Morono Y."/>
            <person name="Uchiyama I."/>
            <person name="Ito T."/>
            <person name="Fujiyama A."/>
            <person name="Inagaki F."/>
            <person name="Takami H."/>
        </authorList>
    </citation>
    <scope>NUCLEOTIDE SEQUENCE</scope>
    <source>
        <strain evidence="1">Expedition CK06-06</strain>
    </source>
</reference>
<dbReference type="EMBL" id="BART01033363">
    <property type="protein sequence ID" value="GAH06820.1"/>
    <property type="molecule type" value="Genomic_DNA"/>
</dbReference>
<dbReference type="AlphaFoldDB" id="X1DER6"/>
<organism evidence="1">
    <name type="scientific">marine sediment metagenome</name>
    <dbReference type="NCBI Taxonomy" id="412755"/>
    <lineage>
        <taxon>unclassified sequences</taxon>
        <taxon>metagenomes</taxon>
        <taxon>ecological metagenomes</taxon>
    </lineage>
</organism>
<proteinExistence type="predicted"/>
<sequence length="34" mass="3892">MKIGLAQMDCELGNIKANLNKIKEFISRAREEKV</sequence>
<dbReference type="Gene3D" id="3.60.110.10">
    <property type="entry name" value="Carbon-nitrogen hydrolase"/>
    <property type="match status" value="1"/>
</dbReference>
<accession>X1DER6</accession>
<comment type="caution">
    <text evidence="1">The sequence shown here is derived from an EMBL/GenBank/DDBJ whole genome shotgun (WGS) entry which is preliminary data.</text>
</comment>
<protein>
    <submittedName>
        <fullName evidence="1">Uncharacterized protein</fullName>
    </submittedName>
</protein>
<evidence type="ECO:0000313" key="1">
    <source>
        <dbReference type="EMBL" id="GAH06820.1"/>
    </source>
</evidence>
<feature type="non-terminal residue" evidence="1">
    <location>
        <position position="34"/>
    </location>
</feature>
<dbReference type="InterPro" id="IPR036526">
    <property type="entry name" value="C-N_Hydrolase_sf"/>
</dbReference>
<name>X1DER6_9ZZZZ</name>